<evidence type="ECO:0000313" key="1">
    <source>
        <dbReference type="EMBL" id="GIY65667.1"/>
    </source>
</evidence>
<dbReference type="EMBL" id="BPLR01014015">
    <property type="protein sequence ID" value="GIY65667.1"/>
    <property type="molecule type" value="Genomic_DNA"/>
</dbReference>
<gene>
    <name evidence="1" type="ORF">CEXT_740741</name>
</gene>
<reference evidence="1 2" key="1">
    <citation type="submission" date="2021-06" db="EMBL/GenBank/DDBJ databases">
        <title>Caerostris extrusa draft genome.</title>
        <authorList>
            <person name="Kono N."/>
            <person name="Arakawa K."/>
        </authorList>
    </citation>
    <scope>NUCLEOTIDE SEQUENCE [LARGE SCALE GENOMIC DNA]</scope>
</reference>
<organism evidence="1 2">
    <name type="scientific">Caerostris extrusa</name>
    <name type="common">Bark spider</name>
    <name type="synonym">Caerostris bankana</name>
    <dbReference type="NCBI Taxonomy" id="172846"/>
    <lineage>
        <taxon>Eukaryota</taxon>
        <taxon>Metazoa</taxon>
        <taxon>Ecdysozoa</taxon>
        <taxon>Arthropoda</taxon>
        <taxon>Chelicerata</taxon>
        <taxon>Arachnida</taxon>
        <taxon>Araneae</taxon>
        <taxon>Araneomorphae</taxon>
        <taxon>Entelegynae</taxon>
        <taxon>Araneoidea</taxon>
        <taxon>Araneidae</taxon>
        <taxon>Caerostris</taxon>
    </lineage>
</organism>
<evidence type="ECO:0000313" key="2">
    <source>
        <dbReference type="Proteomes" id="UP001054945"/>
    </source>
</evidence>
<proteinExistence type="predicted"/>
<protein>
    <submittedName>
        <fullName evidence="1">Uncharacterized protein</fullName>
    </submittedName>
</protein>
<accession>A0AAV4V6C0</accession>
<keyword evidence="2" id="KW-1185">Reference proteome</keyword>
<dbReference type="Proteomes" id="UP001054945">
    <property type="component" value="Unassembled WGS sequence"/>
</dbReference>
<dbReference type="AlphaFoldDB" id="A0AAV4V6C0"/>
<name>A0AAV4V6C0_CAEEX</name>
<comment type="caution">
    <text evidence="1">The sequence shown here is derived from an EMBL/GenBank/DDBJ whole genome shotgun (WGS) entry which is preliminary data.</text>
</comment>
<sequence>MLHNFVAGVSYSEYLCASPGIPDPNHSSAEGVLSQHKQRNGLSWKRPGSRFACVIASEGKSARYAQEPRPRKLE</sequence>